<keyword evidence="1" id="KW-0472">Membrane</keyword>
<reference evidence="2 3" key="1">
    <citation type="journal article" date="2024" name="Ann. Entomol. Soc. Am.">
        <title>Genomic analyses of the southern and eastern yellowjacket wasps (Hymenoptera: Vespidae) reveal evolutionary signatures of social life.</title>
        <authorList>
            <person name="Catto M.A."/>
            <person name="Caine P.B."/>
            <person name="Orr S.E."/>
            <person name="Hunt B.G."/>
            <person name="Goodisman M.A.D."/>
        </authorList>
    </citation>
    <scope>NUCLEOTIDE SEQUENCE [LARGE SCALE GENOMIC DNA]</scope>
    <source>
        <strain evidence="2">233</strain>
        <tissue evidence="2">Head and thorax</tissue>
    </source>
</reference>
<sequence>MDVNAVTMSCEKKVRACGPSSASSSSDSRCKTLWQFVIVIYFACVESVTALTRIISTIFYWKISIIVKFHREEKKREDKRRKERNIPFEFWASVGASKVHRTRTRLRRTATEKTEEMTSHYYGYGSPWSVAVDKPSWSNTNDV</sequence>
<dbReference type="AlphaFoldDB" id="A0ABD2B7U8"/>
<proteinExistence type="predicted"/>
<accession>A0ABD2B7U8</accession>
<dbReference type="EMBL" id="JAUDFV010000132">
    <property type="protein sequence ID" value="KAL2728790.1"/>
    <property type="molecule type" value="Genomic_DNA"/>
</dbReference>
<feature type="transmembrane region" description="Helical" evidence="1">
    <location>
        <begin position="33"/>
        <end position="61"/>
    </location>
</feature>
<name>A0ABD2B7U8_VESSQ</name>
<gene>
    <name evidence="2" type="ORF">V1478_006422</name>
</gene>
<evidence type="ECO:0000313" key="3">
    <source>
        <dbReference type="Proteomes" id="UP001607302"/>
    </source>
</evidence>
<protein>
    <recommendedName>
        <fullName evidence="4">Transmembrane protein</fullName>
    </recommendedName>
</protein>
<evidence type="ECO:0000256" key="1">
    <source>
        <dbReference type="SAM" id="Phobius"/>
    </source>
</evidence>
<dbReference type="Proteomes" id="UP001607302">
    <property type="component" value="Unassembled WGS sequence"/>
</dbReference>
<keyword evidence="1" id="KW-0812">Transmembrane</keyword>
<evidence type="ECO:0008006" key="4">
    <source>
        <dbReference type="Google" id="ProtNLM"/>
    </source>
</evidence>
<organism evidence="2 3">
    <name type="scientific">Vespula squamosa</name>
    <name type="common">Southern yellow jacket</name>
    <name type="synonym">Wasp</name>
    <dbReference type="NCBI Taxonomy" id="30214"/>
    <lineage>
        <taxon>Eukaryota</taxon>
        <taxon>Metazoa</taxon>
        <taxon>Ecdysozoa</taxon>
        <taxon>Arthropoda</taxon>
        <taxon>Hexapoda</taxon>
        <taxon>Insecta</taxon>
        <taxon>Pterygota</taxon>
        <taxon>Neoptera</taxon>
        <taxon>Endopterygota</taxon>
        <taxon>Hymenoptera</taxon>
        <taxon>Apocrita</taxon>
        <taxon>Aculeata</taxon>
        <taxon>Vespoidea</taxon>
        <taxon>Vespidae</taxon>
        <taxon>Vespinae</taxon>
        <taxon>Vespula</taxon>
    </lineage>
</organism>
<keyword evidence="3" id="KW-1185">Reference proteome</keyword>
<keyword evidence="1" id="KW-1133">Transmembrane helix</keyword>
<comment type="caution">
    <text evidence="2">The sequence shown here is derived from an EMBL/GenBank/DDBJ whole genome shotgun (WGS) entry which is preliminary data.</text>
</comment>
<evidence type="ECO:0000313" key="2">
    <source>
        <dbReference type="EMBL" id="KAL2728790.1"/>
    </source>
</evidence>